<evidence type="ECO:0000256" key="3">
    <source>
        <dbReference type="SAM" id="MobiDB-lite"/>
    </source>
</evidence>
<protein>
    <submittedName>
        <fullName evidence="6">Kunitz-type serine protease inhibitor taicotoxin</fullName>
    </submittedName>
</protein>
<dbReference type="PROSITE" id="PS00280">
    <property type="entry name" value="BPTI_KUNITZ_1"/>
    <property type="match status" value="1"/>
</dbReference>
<evidence type="ECO:0000313" key="7">
    <source>
        <dbReference type="Proteomes" id="UP000735302"/>
    </source>
</evidence>
<dbReference type="PRINTS" id="PR00759">
    <property type="entry name" value="BASICPTASE"/>
</dbReference>
<evidence type="ECO:0000259" key="4">
    <source>
        <dbReference type="PROSITE" id="PS50279"/>
    </source>
</evidence>
<dbReference type="AlphaFoldDB" id="A0AAV4DTV9"/>
<dbReference type="InterPro" id="IPR036880">
    <property type="entry name" value="Kunitz_BPTI_sf"/>
</dbReference>
<name>A0AAV4DTV9_9GAST</name>
<comment type="caution">
    <text evidence="6">The sequence shown here is derived from an EMBL/GenBank/DDBJ whole genome shotgun (WGS) entry which is preliminary data.</text>
</comment>
<dbReference type="PROSITE" id="PS50279">
    <property type="entry name" value="BPTI_KUNITZ_2"/>
    <property type="match status" value="1"/>
</dbReference>
<feature type="compositionally biased region" description="Acidic residues" evidence="3">
    <location>
        <begin position="80"/>
        <end position="93"/>
    </location>
</feature>
<dbReference type="PROSITE" id="PS50923">
    <property type="entry name" value="SUSHI"/>
    <property type="match status" value="1"/>
</dbReference>
<dbReference type="GO" id="GO:0004867">
    <property type="term" value="F:serine-type endopeptidase inhibitor activity"/>
    <property type="evidence" value="ECO:0007669"/>
    <property type="project" value="UniProtKB-KW"/>
</dbReference>
<dbReference type="PANTHER" id="PTHR10083">
    <property type="entry name" value="KUNITZ-TYPE PROTEASE INHIBITOR-RELATED"/>
    <property type="match status" value="1"/>
</dbReference>
<feature type="domain" description="BPTI/Kunitz inhibitor" evidence="4">
    <location>
        <begin position="164"/>
        <end position="214"/>
    </location>
</feature>
<dbReference type="InterPro" id="IPR050098">
    <property type="entry name" value="TFPI/VKTCI-like"/>
</dbReference>
<reference evidence="6 7" key="1">
    <citation type="journal article" date="2021" name="Elife">
        <title>Chloroplast acquisition without the gene transfer in kleptoplastic sea slugs, Plakobranchus ocellatus.</title>
        <authorList>
            <person name="Maeda T."/>
            <person name="Takahashi S."/>
            <person name="Yoshida T."/>
            <person name="Shimamura S."/>
            <person name="Takaki Y."/>
            <person name="Nagai Y."/>
            <person name="Toyoda A."/>
            <person name="Suzuki Y."/>
            <person name="Arimoto A."/>
            <person name="Ishii H."/>
            <person name="Satoh N."/>
            <person name="Nishiyama T."/>
            <person name="Hasebe M."/>
            <person name="Maruyama T."/>
            <person name="Minagawa J."/>
            <person name="Obokata J."/>
            <person name="Shigenobu S."/>
        </authorList>
    </citation>
    <scope>NUCLEOTIDE SEQUENCE [LARGE SCALE GENOMIC DNA]</scope>
</reference>
<dbReference type="SUPFAM" id="SSF57535">
    <property type="entry name" value="Complement control module/SCR domain"/>
    <property type="match status" value="1"/>
</dbReference>
<gene>
    <name evidence="6" type="ORF">PoB_007410400</name>
</gene>
<accession>A0AAV4DTV9</accession>
<dbReference type="SUPFAM" id="SSF57362">
    <property type="entry name" value="BPTI-like"/>
    <property type="match status" value="1"/>
</dbReference>
<dbReference type="CDD" id="cd00109">
    <property type="entry name" value="Kunitz-type"/>
    <property type="match status" value="1"/>
</dbReference>
<keyword evidence="6" id="KW-0646">Protease inhibitor</keyword>
<keyword evidence="1" id="KW-1015">Disulfide bond</keyword>
<dbReference type="SMART" id="SM00131">
    <property type="entry name" value="KU"/>
    <property type="match status" value="1"/>
</dbReference>
<keyword evidence="2" id="KW-0768">Sushi</keyword>
<organism evidence="6 7">
    <name type="scientific">Plakobranchus ocellatus</name>
    <dbReference type="NCBI Taxonomy" id="259542"/>
    <lineage>
        <taxon>Eukaryota</taxon>
        <taxon>Metazoa</taxon>
        <taxon>Spiralia</taxon>
        <taxon>Lophotrochozoa</taxon>
        <taxon>Mollusca</taxon>
        <taxon>Gastropoda</taxon>
        <taxon>Heterobranchia</taxon>
        <taxon>Euthyneura</taxon>
        <taxon>Panpulmonata</taxon>
        <taxon>Sacoglossa</taxon>
        <taxon>Placobranchoidea</taxon>
        <taxon>Plakobranchidae</taxon>
        <taxon>Plakobranchus</taxon>
    </lineage>
</organism>
<proteinExistence type="predicted"/>
<evidence type="ECO:0000313" key="6">
    <source>
        <dbReference type="EMBL" id="GFO47599.1"/>
    </source>
</evidence>
<dbReference type="CDD" id="cd00033">
    <property type="entry name" value="CCP"/>
    <property type="match status" value="1"/>
</dbReference>
<evidence type="ECO:0000259" key="5">
    <source>
        <dbReference type="PROSITE" id="PS50923"/>
    </source>
</evidence>
<keyword evidence="6" id="KW-0722">Serine protease inhibitor</keyword>
<sequence length="218" mass="24627">MSAPTFILSKRWWLYLGIRCPGAVPPAHGYLLGEGDRVGIILYVRCEKGYALHGPTVMACMPKGEDAAHWSPDVTRECQEVDVDEAEEETEREEGDHEVSDSESEESPSPFLDHSMIKGGSDPPFLAPGSQYWETQRKQRENLQEEDGLLENREGQLDTVPAACRLTPLAGPCRAAFRRYFFDPVSMECHSFIYGGCHGNDNNFRTMEDCDRRCLNRH</sequence>
<dbReference type="Gene3D" id="4.10.410.10">
    <property type="entry name" value="Pancreatic trypsin inhibitor Kunitz domain"/>
    <property type="match status" value="1"/>
</dbReference>
<dbReference type="Gene3D" id="2.10.70.10">
    <property type="entry name" value="Complement Module, domain 1"/>
    <property type="match status" value="1"/>
</dbReference>
<dbReference type="Pfam" id="PF00014">
    <property type="entry name" value="Kunitz_BPTI"/>
    <property type="match status" value="1"/>
</dbReference>
<dbReference type="GO" id="GO:0005615">
    <property type="term" value="C:extracellular space"/>
    <property type="evidence" value="ECO:0007669"/>
    <property type="project" value="TreeGrafter"/>
</dbReference>
<keyword evidence="7" id="KW-1185">Reference proteome</keyword>
<evidence type="ECO:0000256" key="1">
    <source>
        <dbReference type="ARBA" id="ARBA00023157"/>
    </source>
</evidence>
<dbReference type="Proteomes" id="UP000735302">
    <property type="component" value="Unassembled WGS sequence"/>
</dbReference>
<dbReference type="FunFam" id="4.10.410.10:FF:000004">
    <property type="entry name" value="Tissue factor pathway inhibitor"/>
    <property type="match status" value="1"/>
</dbReference>
<dbReference type="InterPro" id="IPR020901">
    <property type="entry name" value="Prtase_inh_Kunz-CS"/>
</dbReference>
<dbReference type="InterPro" id="IPR000436">
    <property type="entry name" value="Sushi_SCR_CCP_dom"/>
</dbReference>
<dbReference type="PANTHER" id="PTHR10083:SF374">
    <property type="entry name" value="BPTI_KUNITZ INHIBITOR DOMAIN-CONTAINING PROTEIN"/>
    <property type="match status" value="1"/>
</dbReference>
<evidence type="ECO:0000256" key="2">
    <source>
        <dbReference type="PROSITE-ProRule" id="PRU00302"/>
    </source>
</evidence>
<feature type="domain" description="Sushi" evidence="5">
    <location>
        <begin position="18"/>
        <end position="80"/>
    </location>
</feature>
<feature type="region of interest" description="Disordered" evidence="3">
    <location>
        <begin position="71"/>
        <end position="129"/>
    </location>
</feature>
<dbReference type="InterPro" id="IPR035976">
    <property type="entry name" value="Sushi/SCR/CCP_sf"/>
</dbReference>
<comment type="caution">
    <text evidence="2">Lacks conserved residue(s) required for the propagation of feature annotation.</text>
</comment>
<dbReference type="EMBL" id="BLXT01008339">
    <property type="protein sequence ID" value="GFO47599.1"/>
    <property type="molecule type" value="Genomic_DNA"/>
</dbReference>
<dbReference type="InterPro" id="IPR002223">
    <property type="entry name" value="Kunitz_BPTI"/>
</dbReference>